<feature type="region of interest" description="Disordered" evidence="5">
    <location>
        <begin position="38"/>
        <end position="82"/>
    </location>
</feature>
<comment type="caution">
    <text evidence="8">The sequence shown here is derived from an EMBL/GenBank/DDBJ whole genome shotgun (WGS) entry which is preliminary data.</text>
</comment>
<keyword evidence="3 4" id="KW-0443">Lipid metabolism</keyword>
<evidence type="ECO:0000256" key="3">
    <source>
        <dbReference type="ARBA" id="ARBA00023098"/>
    </source>
</evidence>
<dbReference type="STRING" id="70448.A0A090M2L1"/>
<dbReference type="Gene3D" id="3.40.1090.10">
    <property type="entry name" value="Cytosolic phospholipase A2 catalytic domain"/>
    <property type="match status" value="2"/>
</dbReference>
<dbReference type="GO" id="GO:0016042">
    <property type="term" value="P:lipid catabolic process"/>
    <property type="evidence" value="ECO:0007669"/>
    <property type="project" value="UniProtKB-UniRule"/>
</dbReference>
<dbReference type="InterPro" id="IPR016035">
    <property type="entry name" value="Acyl_Trfase/lysoPLipase"/>
</dbReference>
<feature type="domain" description="PNPLA" evidence="7">
    <location>
        <begin position="392"/>
        <end position="582"/>
    </location>
</feature>
<evidence type="ECO:0000256" key="1">
    <source>
        <dbReference type="ARBA" id="ARBA00022801"/>
    </source>
</evidence>
<dbReference type="InParanoid" id="A0A090M2L1"/>
<evidence type="ECO:0000313" key="9">
    <source>
        <dbReference type="Proteomes" id="UP000009170"/>
    </source>
</evidence>
<feature type="compositionally biased region" description="Acidic residues" evidence="5">
    <location>
        <begin position="45"/>
        <end position="60"/>
    </location>
</feature>
<comment type="caution">
    <text evidence="4">Lacks conserved residue(s) required for the propagation of feature annotation.</text>
</comment>
<feature type="active site" description="Nucleophile" evidence="4">
    <location>
        <position position="425"/>
    </location>
</feature>
<feature type="active site" description="Proton acceptor" evidence="4">
    <location>
        <position position="569"/>
    </location>
</feature>
<organism evidence="8 9">
    <name type="scientific">Ostreococcus tauri</name>
    <name type="common">Marine green alga</name>
    <dbReference type="NCBI Taxonomy" id="70448"/>
    <lineage>
        <taxon>Eukaryota</taxon>
        <taxon>Viridiplantae</taxon>
        <taxon>Chlorophyta</taxon>
        <taxon>Mamiellophyceae</taxon>
        <taxon>Mamiellales</taxon>
        <taxon>Bathycoccaceae</taxon>
        <taxon>Ostreococcus</taxon>
    </lineage>
</organism>
<dbReference type="PROSITE" id="PS51635">
    <property type="entry name" value="PNPLA"/>
    <property type="match status" value="1"/>
</dbReference>
<dbReference type="EMBL" id="CAID01000006">
    <property type="protein sequence ID" value="CEF98431.1"/>
    <property type="molecule type" value="Genomic_DNA"/>
</dbReference>
<dbReference type="CDD" id="cd07232">
    <property type="entry name" value="Pat_PLPL"/>
    <property type="match status" value="1"/>
</dbReference>
<accession>A0A090M2L1</accession>
<dbReference type="PANTHER" id="PTHR14226">
    <property type="entry name" value="NEUROPATHY TARGET ESTERASE/SWISS CHEESE D.MELANOGASTER"/>
    <property type="match status" value="1"/>
</dbReference>
<keyword evidence="6" id="KW-1133">Transmembrane helix</keyword>
<dbReference type="InterPro" id="IPR002641">
    <property type="entry name" value="PNPLA_dom"/>
</dbReference>
<dbReference type="PANTHER" id="PTHR14226:SF10">
    <property type="entry name" value="TRIACYLGLYCEROL LIPASE 4-RELATED"/>
    <property type="match status" value="1"/>
</dbReference>
<proteinExistence type="predicted"/>
<dbReference type="RefSeq" id="XP_003079959.2">
    <property type="nucleotide sequence ID" value="XM_003079911.2"/>
</dbReference>
<sequence length="755" mass="83357">MPSLAVDVNASPSSLQRRGIVSTSAASVFEDDFSMDDGRRSVVLGDDDDDDGDDGEDDTGYDVVQRASTKEKSDCDGDPAASGTARAFRRRLESFSEAVESARATFGELASAGWVAENRKIVVKATALLAFAIAFYVALVMAFAHVWIEVATAIGVRVLRVILAAMLLALAPPIFPNAAAHALALVLMFAEIALLSVNAVLLAMVHLAIVLNKYVLPSWYHRARVKVRESAGGVDHKGRANAHYSKLRQETLAELERTETYEAWRTIANKLDAFPAEVGEGGSAWKLDDKSDAYDKVLVKVYLNTMKTARERGDITSLGLCLRTVLHRNFAGIDRLLHLRSARVGTKVLVQAFNDEIVAAIEYMSTTDDEETAREMLKVLRESYRSLGRTALCLSGGGALAMYHFGVLLTLLRQGLCPQVISGTSGGSIVAAFLACHSPKDIVTSIRPDVSTRFGRRWFPLPIKMALHFLKHGVLMDEAGFSKTTKAYFGDTTFEEGFAISGLAVSIQVSIGSQTGYVLNHLTSPNVLIRTAVCASCALPGLMRPVEILAKDKNGNLIPFHPPDVKSYDGTITQDIPSARMTELFNCNNFIVSQVNPHLNFVLHLAEESHGRKQKSARSYQRRNAVQKLLRVANFLLLNIKYSIQKLLEVDLLDIRFVRTLQGVLMQDFRGHITILPSLTWTDYSKILLHPTEMDMQRYISRGEQSTWPHIEAIRYTMRIEHALVDGIRALTRRTDTSSPANKAKRQNSHGFLEH</sequence>
<dbReference type="GeneID" id="9835585"/>
<dbReference type="Proteomes" id="UP000009170">
    <property type="component" value="Unassembled WGS sequence"/>
</dbReference>
<feature type="short sequence motif" description="GXSXG" evidence="4">
    <location>
        <begin position="423"/>
        <end position="427"/>
    </location>
</feature>
<dbReference type="InterPro" id="IPR021771">
    <property type="entry name" value="Triacylglycerol_lipase_N"/>
</dbReference>
<evidence type="ECO:0000259" key="7">
    <source>
        <dbReference type="PROSITE" id="PS51635"/>
    </source>
</evidence>
<evidence type="ECO:0000256" key="2">
    <source>
        <dbReference type="ARBA" id="ARBA00022963"/>
    </source>
</evidence>
<feature type="compositionally biased region" description="Polar residues" evidence="5">
    <location>
        <begin position="10"/>
        <end position="20"/>
    </location>
</feature>
<dbReference type="KEGG" id="ota:OT_ostta06g03200"/>
<keyword evidence="6" id="KW-0812">Transmembrane</keyword>
<keyword evidence="2 4" id="KW-0442">Lipid degradation</keyword>
<dbReference type="Pfam" id="PF01734">
    <property type="entry name" value="Patatin"/>
    <property type="match status" value="1"/>
</dbReference>
<evidence type="ECO:0000256" key="6">
    <source>
        <dbReference type="SAM" id="Phobius"/>
    </source>
</evidence>
<feature type="transmembrane region" description="Helical" evidence="6">
    <location>
        <begin position="182"/>
        <end position="209"/>
    </location>
</feature>
<feature type="transmembrane region" description="Helical" evidence="6">
    <location>
        <begin position="127"/>
        <end position="148"/>
    </location>
</feature>
<name>A0A090M2L1_OSTTA</name>
<dbReference type="OrthoDB" id="15478at2759"/>
<dbReference type="AlphaFoldDB" id="A0A090M2L1"/>
<evidence type="ECO:0000256" key="4">
    <source>
        <dbReference type="PROSITE-ProRule" id="PRU01161"/>
    </source>
</evidence>
<protein>
    <submittedName>
        <fullName evidence="8">Patatin/Phospholipase A2-related</fullName>
    </submittedName>
</protein>
<feature type="region of interest" description="Disordered" evidence="5">
    <location>
        <begin position="1"/>
        <end position="20"/>
    </location>
</feature>
<dbReference type="Pfam" id="PF11815">
    <property type="entry name" value="DUF3336"/>
    <property type="match status" value="1"/>
</dbReference>
<dbReference type="InterPro" id="IPR050301">
    <property type="entry name" value="NTE"/>
</dbReference>
<dbReference type="GO" id="GO:0004806">
    <property type="term" value="F:triacylglycerol lipase activity"/>
    <property type="evidence" value="ECO:0007669"/>
    <property type="project" value="InterPro"/>
</dbReference>
<feature type="region of interest" description="Disordered" evidence="5">
    <location>
        <begin position="735"/>
        <end position="755"/>
    </location>
</feature>
<keyword evidence="9" id="KW-1185">Reference proteome</keyword>
<gene>
    <name evidence="8" type="ORF">OT_ostta06g03200</name>
</gene>
<keyword evidence="6" id="KW-0472">Membrane</keyword>
<evidence type="ECO:0000256" key="5">
    <source>
        <dbReference type="SAM" id="MobiDB-lite"/>
    </source>
</evidence>
<reference evidence="8 9" key="2">
    <citation type="journal article" date="2014" name="BMC Genomics">
        <title>An improved genome of the model marine alga Ostreococcus tauri unfolds by assessing Illumina de novo assemblies.</title>
        <authorList>
            <person name="Blanc-Mathieu R."/>
            <person name="Verhelst B."/>
            <person name="Derelle E."/>
            <person name="Rombauts S."/>
            <person name="Bouget F.Y."/>
            <person name="Carre I."/>
            <person name="Chateau A."/>
            <person name="Eyre-Walker A."/>
            <person name="Grimsley N."/>
            <person name="Moreau H."/>
            <person name="Piegu B."/>
            <person name="Rivals E."/>
            <person name="Schackwitz W."/>
            <person name="Van de Peer Y."/>
            <person name="Piganeau G."/>
        </authorList>
    </citation>
    <scope>NUCLEOTIDE SEQUENCE [LARGE SCALE GENOMIC DNA]</scope>
    <source>
        <strain evidence="9">OTTH 0595 / CCAP 157/2 / RCC745</strain>
    </source>
</reference>
<feature type="transmembrane region" description="Helical" evidence="6">
    <location>
        <begin position="154"/>
        <end position="175"/>
    </location>
</feature>
<reference evidence="9" key="1">
    <citation type="journal article" date="2006" name="Proc. Natl. Acad. Sci. U.S.A.">
        <title>Genome analysis of the smallest free-living eukaryote Ostreococcus tauri unveils many unique features.</title>
        <authorList>
            <person name="Derelle E."/>
            <person name="Ferraz C."/>
            <person name="Rombauts S."/>
            <person name="Rouze P."/>
            <person name="Worden A.Z."/>
            <person name="Robbens S."/>
            <person name="Partensky F."/>
            <person name="Degroeve S."/>
            <person name="Echeynie S."/>
            <person name="Cooke R."/>
            <person name="Saeys Y."/>
            <person name="Wuyts J."/>
            <person name="Jabbari K."/>
            <person name="Bowler C."/>
            <person name="Panaud O."/>
            <person name="Piegu B."/>
            <person name="Ball S.G."/>
            <person name="Ral J.-P."/>
            <person name="Bouget F.-Y."/>
            <person name="Piganeau G."/>
            <person name="De Baets B."/>
            <person name="Picard A."/>
            <person name="Delseny M."/>
            <person name="Demaille J."/>
            <person name="Van de Peer Y."/>
            <person name="Moreau H."/>
        </authorList>
    </citation>
    <scope>NUCLEOTIDE SEQUENCE [LARGE SCALE GENOMIC DNA]</scope>
    <source>
        <strain evidence="9">OTTH 0595 / CCAP 157/2 / RCC745</strain>
    </source>
</reference>
<keyword evidence="1 4" id="KW-0378">Hydrolase</keyword>
<evidence type="ECO:0000313" key="8">
    <source>
        <dbReference type="EMBL" id="CEF98431.1"/>
    </source>
</evidence>
<dbReference type="SUPFAM" id="SSF52151">
    <property type="entry name" value="FabD/lysophospholipase-like"/>
    <property type="match status" value="1"/>
</dbReference>